<dbReference type="Proteomes" id="UP000001996">
    <property type="component" value="Unassembled WGS sequence"/>
</dbReference>
<evidence type="ECO:0000256" key="1">
    <source>
        <dbReference type="SAM" id="Phobius"/>
    </source>
</evidence>
<name>A5E329_LODEL</name>
<keyword evidence="3" id="KW-1185">Reference proteome</keyword>
<evidence type="ECO:0000313" key="3">
    <source>
        <dbReference type="Proteomes" id="UP000001996"/>
    </source>
</evidence>
<evidence type="ECO:0000313" key="2">
    <source>
        <dbReference type="EMBL" id="EDK45836.1"/>
    </source>
</evidence>
<dbReference type="InParanoid" id="A5E329"/>
<dbReference type="HOGENOM" id="CLU_1678231_0_0_1"/>
<feature type="transmembrane region" description="Helical" evidence="1">
    <location>
        <begin position="53"/>
        <end position="76"/>
    </location>
</feature>
<gene>
    <name evidence="2" type="ORF">LELG_04016</name>
</gene>
<reference evidence="2 3" key="1">
    <citation type="journal article" date="2009" name="Nature">
        <title>Evolution of pathogenicity and sexual reproduction in eight Candida genomes.</title>
        <authorList>
            <person name="Butler G."/>
            <person name="Rasmussen M.D."/>
            <person name="Lin M.F."/>
            <person name="Santos M.A."/>
            <person name="Sakthikumar S."/>
            <person name="Munro C.A."/>
            <person name="Rheinbay E."/>
            <person name="Grabherr M."/>
            <person name="Forche A."/>
            <person name="Reedy J.L."/>
            <person name="Agrafioti I."/>
            <person name="Arnaud M.B."/>
            <person name="Bates S."/>
            <person name="Brown A.J."/>
            <person name="Brunke S."/>
            <person name="Costanzo M.C."/>
            <person name="Fitzpatrick D.A."/>
            <person name="de Groot P.W."/>
            <person name="Harris D."/>
            <person name="Hoyer L.L."/>
            <person name="Hube B."/>
            <person name="Klis F.M."/>
            <person name="Kodira C."/>
            <person name="Lennard N."/>
            <person name="Logue M.E."/>
            <person name="Martin R."/>
            <person name="Neiman A.M."/>
            <person name="Nikolaou E."/>
            <person name="Quail M.A."/>
            <person name="Quinn J."/>
            <person name="Santos M.C."/>
            <person name="Schmitzberger F.F."/>
            <person name="Sherlock G."/>
            <person name="Shah P."/>
            <person name="Silverstein K.A."/>
            <person name="Skrzypek M.S."/>
            <person name="Soll D."/>
            <person name="Staggs R."/>
            <person name="Stansfield I."/>
            <person name="Stumpf M.P."/>
            <person name="Sudbery P.E."/>
            <person name="Srikantha T."/>
            <person name="Zeng Q."/>
            <person name="Berman J."/>
            <person name="Berriman M."/>
            <person name="Heitman J."/>
            <person name="Gow N.A."/>
            <person name="Lorenz M.C."/>
            <person name="Birren B.W."/>
            <person name="Kellis M."/>
            <person name="Cuomo C.A."/>
        </authorList>
    </citation>
    <scope>NUCLEOTIDE SEQUENCE [LARGE SCALE GENOMIC DNA]</scope>
    <source>
        <strain evidence="3">ATCC 11503 / BCRC 21390 / CBS 2605 / JCM 1781 / NBRC 1676 / NRRL YB-4239</strain>
    </source>
</reference>
<feature type="transmembrane region" description="Helical" evidence="1">
    <location>
        <begin position="96"/>
        <end position="116"/>
    </location>
</feature>
<dbReference type="VEuPathDB" id="FungiDB:LELG_04016"/>
<dbReference type="AlphaFoldDB" id="A5E329"/>
<keyword evidence="1" id="KW-1133">Transmembrane helix</keyword>
<protein>
    <submittedName>
        <fullName evidence="2">Uncharacterized protein</fullName>
    </submittedName>
</protein>
<organism evidence="2 3">
    <name type="scientific">Lodderomyces elongisporus (strain ATCC 11503 / CBS 2605 / JCM 1781 / NBRC 1676 / NRRL YB-4239)</name>
    <name type="common">Yeast</name>
    <name type="synonym">Saccharomyces elongisporus</name>
    <dbReference type="NCBI Taxonomy" id="379508"/>
    <lineage>
        <taxon>Eukaryota</taxon>
        <taxon>Fungi</taxon>
        <taxon>Dikarya</taxon>
        <taxon>Ascomycota</taxon>
        <taxon>Saccharomycotina</taxon>
        <taxon>Pichiomycetes</taxon>
        <taxon>Debaryomycetaceae</taxon>
        <taxon>Candida/Lodderomyces clade</taxon>
        <taxon>Lodderomyces</taxon>
    </lineage>
</organism>
<proteinExistence type="predicted"/>
<sequence length="157" mass="17404">MISSHPSSPNLSSHSSTNVVNITNSLGKEFMICNFSTFINSYLFKNCISSLNLVFVIALSGVALALLMLLLLFFIINNTSLVMISRSIPHSVNLGFCFTFLLLFVPFLLAASVWWFCCACSSVSCSVSSPGKDQLYLRLMFLRCCSTSKLERKESRS</sequence>
<keyword evidence="1" id="KW-0472">Membrane</keyword>
<keyword evidence="1" id="KW-0812">Transmembrane</keyword>
<dbReference type="EMBL" id="CH981528">
    <property type="protein sequence ID" value="EDK45836.1"/>
    <property type="molecule type" value="Genomic_DNA"/>
</dbReference>
<accession>A5E329</accession>